<organism evidence="1 2">
    <name type="scientific">Entomophthora muscae</name>
    <dbReference type="NCBI Taxonomy" id="34485"/>
    <lineage>
        <taxon>Eukaryota</taxon>
        <taxon>Fungi</taxon>
        <taxon>Fungi incertae sedis</taxon>
        <taxon>Zoopagomycota</taxon>
        <taxon>Entomophthoromycotina</taxon>
        <taxon>Entomophthoromycetes</taxon>
        <taxon>Entomophthorales</taxon>
        <taxon>Entomophthoraceae</taxon>
        <taxon>Entomophthora</taxon>
    </lineage>
</organism>
<keyword evidence="2" id="KW-1185">Reference proteome</keyword>
<comment type="caution">
    <text evidence="1">The sequence shown here is derived from an EMBL/GenBank/DDBJ whole genome shotgun (WGS) entry which is preliminary data.</text>
</comment>
<evidence type="ECO:0000313" key="2">
    <source>
        <dbReference type="Proteomes" id="UP001165960"/>
    </source>
</evidence>
<dbReference type="Proteomes" id="UP001165960">
    <property type="component" value="Unassembled WGS sequence"/>
</dbReference>
<reference evidence="1" key="1">
    <citation type="submission" date="2022-04" db="EMBL/GenBank/DDBJ databases">
        <title>Genome of the entomopathogenic fungus Entomophthora muscae.</title>
        <authorList>
            <person name="Elya C."/>
            <person name="Lovett B.R."/>
            <person name="Lee E."/>
            <person name="Macias A.M."/>
            <person name="Hajek A.E."/>
            <person name="De Bivort B.L."/>
            <person name="Kasson M.T."/>
            <person name="De Fine Licht H.H."/>
            <person name="Stajich J.E."/>
        </authorList>
    </citation>
    <scope>NUCLEOTIDE SEQUENCE</scope>
    <source>
        <strain evidence="1">Berkeley</strain>
    </source>
</reference>
<accession>A0ACC2UA74</accession>
<protein>
    <submittedName>
        <fullName evidence="1">Uncharacterized protein</fullName>
    </submittedName>
</protein>
<evidence type="ECO:0000313" key="1">
    <source>
        <dbReference type="EMBL" id="KAJ9083667.1"/>
    </source>
</evidence>
<proteinExistence type="predicted"/>
<sequence length="294" mass="33412">MVRERAPSDASLLLPSEAVSLRSIPIYPIFVILRNRIIREFYTNFSLQQLRAPDVQNSSIRPLFLFISERAQKAGVYICLLNFWEFTRESEQQIGQAEIYKTRASVCELLAIDLLQNYSGCTMNIIQVLTFQFSPDQGSEAENDARDDPLDPLDLLDLLDLYPANGFDRKKQKNLHTSALGIASRSGAKFFTASALVQAAIQWIWSGDVVFYGKQIDSDTYYSRIESTPESPVSPGDLEIGIELHSFLPNRFGGMFRASRLRVPVYQNCINVFFYLILLALYSYVLSNRANEFT</sequence>
<dbReference type="EMBL" id="QTSX02000954">
    <property type="protein sequence ID" value="KAJ9083667.1"/>
    <property type="molecule type" value="Genomic_DNA"/>
</dbReference>
<gene>
    <name evidence="1" type="ORF">DSO57_1032490</name>
</gene>
<name>A0ACC2UA74_9FUNG</name>